<evidence type="ECO:0000256" key="16">
    <source>
        <dbReference type="RuleBase" id="RU003750"/>
    </source>
</evidence>
<dbReference type="EMBL" id="SMSI01000001">
    <property type="protein sequence ID" value="TDH38925.1"/>
    <property type="molecule type" value="Genomic_DNA"/>
</dbReference>
<keyword evidence="8 16" id="KW-0808">Transferase</keyword>
<keyword evidence="7" id="KW-0444">Lipid biosynthesis</keyword>
<evidence type="ECO:0000256" key="15">
    <source>
        <dbReference type="ARBA" id="ARBA00048586"/>
    </source>
</evidence>
<dbReference type="InterPro" id="IPR050324">
    <property type="entry name" value="CDP-alcohol_PTase-I"/>
</dbReference>
<dbReference type="PANTHER" id="PTHR14269:SF62">
    <property type="entry name" value="CDP-DIACYLGLYCEROL--GLYCEROL-3-PHOSPHATE 3-PHOSPHATIDYLTRANSFERASE 1, CHLOROPLASTIC"/>
    <property type="match status" value="1"/>
</dbReference>
<sequence>MTWPNFITMGRLVLVPVFILAMLDGETEWAFLVFLIAGISDAVDGYLARKFRQVSQLGTYLDPIADKLLLVSGFITLGYLGEIPSWLVVLVVSRDVLIVGAVLISHLMSQPVEVRPIFVSKMTTTIQIVLVAVALADQAGLSELSAILFWLGLGTAALTTASAAAYLRTWMRHMAETS</sequence>
<dbReference type="OrthoDB" id="9796672at2"/>
<dbReference type="FunFam" id="1.20.120.1760:FF:000033">
    <property type="entry name" value="CDP-alcohol phosphatidyltransferase"/>
    <property type="match status" value="1"/>
</dbReference>
<keyword evidence="14" id="KW-1208">Phospholipid metabolism</keyword>
<dbReference type="GO" id="GO:0008444">
    <property type="term" value="F:CDP-diacylglycerol-glycerol-3-phosphate 3-phosphatidyltransferase activity"/>
    <property type="evidence" value="ECO:0007669"/>
    <property type="project" value="UniProtKB-EC"/>
</dbReference>
<organism evidence="18 19">
    <name type="scientific">Pseudohoeflea suaedae</name>
    <dbReference type="NCBI Taxonomy" id="877384"/>
    <lineage>
        <taxon>Bacteria</taxon>
        <taxon>Pseudomonadati</taxon>
        <taxon>Pseudomonadota</taxon>
        <taxon>Alphaproteobacteria</taxon>
        <taxon>Hyphomicrobiales</taxon>
        <taxon>Rhizobiaceae</taxon>
        <taxon>Pseudohoeflea</taxon>
    </lineage>
</organism>
<dbReference type="Pfam" id="PF01066">
    <property type="entry name" value="CDP-OH_P_transf"/>
    <property type="match status" value="1"/>
</dbReference>
<evidence type="ECO:0000256" key="13">
    <source>
        <dbReference type="ARBA" id="ARBA00023209"/>
    </source>
</evidence>
<dbReference type="GO" id="GO:0046474">
    <property type="term" value="P:glycerophospholipid biosynthetic process"/>
    <property type="evidence" value="ECO:0007669"/>
    <property type="project" value="TreeGrafter"/>
</dbReference>
<protein>
    <recommendedName>
        <fullName evidence="6">CDP-diacylglycerol--glycerol-3-phosphate 3-phosphatidyltransferase</fullName>
        <ecNumber evidence="5">2.7.8.5</ecNumber>
    </recommendedName>
</protein>
<evidence type="ECO:0000256" key="10">
    <source>
        <dbReference type="ARBA" id="ARBA00022989"/>
    </source>
</evidence>
<dbReference type="PROSITE" id="PS00379">
    <property type="entry name" value="CDP_ALCOHOL_P_TRANSF"/>
    <property type="match status" value="1"/>
</dbReference>
<proteinExistence type="inferred from homology"/>
<keyword evidence="13" id="KW-0594">Phospholipid biosynthesis</keyword>
<evidence type="ECO:0000256" key="14">
    <source>
        <dbReference type="ARBA" id="ARBA00023264"/>
    </source>
</evidence>
<dbReference type="PANTHER" id="PTHR14269">
    <property type="entry name" value="CDP-DIACYLGLYCEROL--GLYCEROL-3-PHOSPHATE 3-PHOSPHATIDYLTRANSFERASE-RELATED"/>
    <property type="match status" value="1"/>
</dbReference>
<evidence type="ECO:0000256" key="6">
    <source>
        <dbReference type="ARBA" id="ARBA00014944"/>
    </source>
</evidence>
<reference evidence="18 19" key="1">
    <citation type="journal article" date="2013" name="Int. J. Syst. Evol. Microbiol.">
        <title>Hoeflea suaedae sp. nov., an endophytic bacterium isolated from the root of the halophyte Suaeda maritima.</title>
        <authorList>
            <person name="Chung E.J."/>
            <person name="Park J.A."/>
            <person name="Pramanik P."/>
            <person name="Bibi F."/>
            <person name="Jeon C.O."/>
            <person name="Chung Y.R."/>
        </authorList>
    </citation>
    <scope>NUCLEOTIDE SEQUENCE [LARGE SCALE GENOMIC DNA]</scope>
    <source>
        <strain evidence="18 19">YC6898</strain>
    </source>
</reference>
<comment type="pathway">
    <text evidence="2">Phospholipid metabolism; phosphatidylglycerol biosynthesis; phosphatidylglycerol from CDP-diacylglycerol: step 1/2.</text>
</comment>
<dbReference type="InterPro" id="IPR004570">
    <property type="entry name" value="Phosphatidylglycerol_P_synth"/>
</dbReference>
<dbReference type="PIRSF" id="PIRSF000847">
    <property type="entry name" value="Phos_ph_gly_syn"/>
    <property type="match status" value="1"/>
</dbReference>
<gene>
    <name evidence="18" type="ORF">E2A64_07480</name>
</gene>
<evidence type="ECO:0000256" key="8">
    <source>
        <dbReference type="ARBA" id="ARBA00022679"/>
    </source>
</evidence>
<comment type="caution">
    <text evidence="18">The sequence shown here is derived from an EMBL/GenBank/DDBJ whole genome shotgun (WGS) entry which is preliminary data.</text>
</comment>
<comment type="subcellular location">
    <subcellularLocation>
        <location evidence="1">Membrane</location>
        <topology evidence="1">Multi-pass membrane protein</topology>
    </subcellularLocation>
</comment>
<feature type="transmembrane region" description="Helical" evidence="17">
    <location>
        <begin position="117"/>
        <end position="135"/>
    </location>
</feature>
<dbReference type="InterPro" id="IPR000462">
    <property type="entry name" value="CDP-OH_P_trans"/>
</dbReference>
<name>A0A4V3A7I6_9HYPH</name>
<evidence type="ECO:0000256" key="5">
    <source>
        <dbReference type="ARBA" id="ARBA00013170"/>
    </source>
</evidence>
<comment type="catalytic activity">
    <reaction evidence="15">
        <text>a CDP-1,2-diacyl-sn-glycerol + sn-glycerol 3-phosphate = a 1,2-diacyl-sn-glycero-3-phospho-(1'-sn-glycero-3'-phosphate) + CMP + H(+)</text>
        <dbReference type="Rhea" id="RHEA:12593"/>
        <dbReference type="ChEBI" id="CHEBI:15378"/>
        <dbReference type="ChEBI" id="CHEBI:57597"/>
        <dbReference type="ChEBI" id="CHEBI:58332"/>
        <dbReference type="ChEBI" id="CHEBI:60110"/>
        <dbReference type="ChEBI" id="CHEBI:60377"/>
        <dbReference type="EC" id="2.7.8.5"/>
    </reaction>
</comment>
<keyword evidence="19" id="KW-1185">Reference proteome</keyword>
<evidence type="ECO:0000256" key="1">
    <source>
        <dbReference type="ARBA" id="ARBA00004141"/>
    </source>
</evidence>
<dbReference type="InterPro" id="IPR043130">
    <property type="entry name" value="CDP-OH_PTrfase_TM_dom"/>
</dbReference>
<accession>A0A4V3A7I6</accession>
<keyword evidence="10 17" id="KW-1133">Transmembrane helix</keyword>
<evidence type="ECO:0000256" key="4">
    <source>
        <dbReference type="ARBA" id="ARBA00010441"/>
    </source>
</evidence>
<evidence type="ECO:0000256" key="7">
    <source>
        <dbReference type="ARBA" id="ARBA00022516"/>
    </source>
</evidence>
<comment type="pathway">
    <text evidence="3">Lipid metabolism.</text>
</comment>
<dbReference type="EC" id="2.7.8.5" evidence="5"/>
<evidence type="ECO:0000256" key="2">
    <source>
        <dbReference type="ARBA" id="ARBA00005042"/>
    </source>
</evidence>
<evidence type="ECO:0000256" key="9">
    <source>
        <dbReference type="ARBA" id="ARBA00022692"/>
    </source>
</evidence>
<dbReference type="RefSeq" id="WP_133283759.1">
    <property type="nucleotide sequence ID" value="NZ_SMSI01000001.1"/>
</dbReference>
<keyword evidence="12 17" id="KW-0472">Membrane</keyword>
<evidence type="ECO:0000256" key="3">
    <source>
        <dbReference type="ARBA" id="ARBA00005189"/>
    </source>
</evidence>
<keyword evidence="11" id="KW-0443">Lipid metabolism</keyword>
<feature type="transmembrane region" description="Helical" evidence="17">
    <location>
        <begin position="86"/>
        <end position="105"/>
    </location>
</feature>
<evidence type="ECO:0000256" key="11">
    <source>
        <dbReference type="ARBA" id="ARBA00023098"/>
    </source>
</evidence>
<keyword evidence="9 17" id="KW-0812">Transmembrane</keyword>
<evidence type="ECO:0000313" key="19">
    <source>
        <dbReference type="Proteomes" id="UP000295131"/>
    </source>
</evidence>
<evidence type="ECO:0000313" key="18">
    <source>
        <dbReference type="EMBL" id="TDH38925.1"/>
    </source>
</evidence>
<feature type="transmembrane region" description="Helical" evidence="17">
    <location>
        <begin position="7"/>
        <end position="23"/>
    </location>
</feature>
<dbReference type="Gene3D" id="1.20.120.1760">
    <property type="match status" value="1"/>
</dbReference>
<evidence type="ECO:0000256" key="17">
    <source>
        <dbReference type="SAM" id="Phobius"/>
    </source>
</evidence>
<feature type="transmembrane region" description="Helical" evidence="17">
    <location>
        <begin position="147"/>
        <end position="167"/>
    </location>
</feature>
<dbReference type="AlphaFoldDB" id="A0A4V3A7I6"/>
<comment type="similarity">
    <text evidence="4 16">Belongs to the CDP-alcohol phosphatidyltransferase class-I family.</text>
</comment>
<dbReference type="InterPro" id="IPR048254">
    <property type="entry name" value="CDP_ALCOHOL_P_TRANSF_CS"/>
</dbReference>
<evidence type="ECO:0000256" key="12">
    <source>
        <dbReference type="ARBA" id="ARBA00023136"/>
    </source>
</evidence>
<dbReference type="Proteomes" id="UP000295131">
    <property type="component" value="Unassembled WGS sequence"/>
</dbReference>
<dbReference type="GO" id="GO:0016020">
    <property type="term" value="C:membrane"/>
    <property type="evidence" value="ECO:0007669"/>
    <property type="project" value="UniProtKB-SubCell"/>
</dbReference>